<dbReference type="NCBIfam" id="TIGR00445">
    <property type="entry name" value="mraY"/>
    <property type="match status" value="1"/>
</dbReference>
<protein>
    <recommendedName>
        <fullName evidence="7 8">Phospho-N-acetylmuramoyl-pentapeptide-transferase</fullName>
        <ecNumber evidence="7 8">2.7.8.13</ecNumber>
    </recommendedName>
    <alternativeName>
        <fullName evidence="7">UDP-MurNAc-pentapeptide phosphotransferase</fullName>
    </alternativeName>
</protein>
<dbReference type="Proteomes" id="UP000006069">
    <property type="component" value="Unassembled WGS sequence"/>
</dbReference>
<feature type="transmembrane region" description="Helical" evidence="7">
    <location>
        <begin position="175"/>
        <end position="194"/>
    </location>
</feature>
<feature type="transmembrane region" description="Helical" evidence="7">
    <location>
        <begin position="224"/>
        <end position="242"/>
    </location>
</feature>
<dbReference type="CDD" id="cd06852">
    <property type="entry name" value="GT_MraY"/>
    <property type="match status" value="1"/>
</dbReference>
<accession>K0YJM6</accession>
<comment type="catalytic activity">
    <reaction evidence="7">
        <text>UDP-N-acetyl-alpha-D-muramoyl-L-alanyl-gamma-D-glutamyl-meso-2,6-diaminopimeloyl-D-alanyl-D-alanine + di-trans,octa-cis-undecaprenyl phosphate = di-trans,octa-cis-undecaprenyl diphospho-N-acetyl-alpha-D-muramoyl-L-alanyl-D-glutamyl-meso-2,6-diaminopimeloyl-D-alanyl-D-alanine + UMP</text>
        <dbReference type="Rhea" id="RHEA:28386"/>
        <dbReference type="ChEBI" id="CHEBI:57865"/>
        <dbReference type="ChEBI" id="CHEBI:60392"/>
        <dbReference type="ChEBI" id="CHEBI:61386"/>
        <dbReference type="ChEBI" id="CHEBI:61387"/>
        <dbReference type="EC" id="2.7.8.13"/>
    </reaction>
</comment>
<comment type="pathway">
    <text evidence="7">Cell wall biogenesis; peptidoglycan biosynthesis.</text>
</comment>
<keyword evidence="7" id="KW-0132">Cell division</keyword>
<evidence type="ECO:0000256" key="8">
    <source>
        <dbReference type="NCBIfam" id="TIGR00445"/>
    </source>
</evidence>
<evidence type="ECO:0000256" key="4">
    <source>
        <dbReference type="ARBA" id="ARBA00022692"/>
    </source>
</evidence>
<evidence type="ECO:0000256" key="9">
    <source>
        <dbReference type="PIRSR" id="PIRSR600715-1"/>
    </source>
</evidence>
<comment type="subcellular location">
    <subcellularLocation>
        <location evidence="7">Cell membrane</location>
        <topology evidence="7">Multi-pass membrane protein</topology>
    </subcellularLocation>
    <subcellularLocation>
        <location evidence="1">Membrane</location>
        <topology evidence="1">Multi-pass membrane protein</topology>
    </subcellularLocation>
</comment>
<feature type="transmembrane region" description="Helical" evidence="7">
    <location>
        <begin position="85"/>
        <end position="101"/>
    </location>
</feature>
<dbReference type="EMBL" id="ADMD01000007">
    <property type="protein sequence ID" value="EJZ83591.1"/>
    <property type="molecule type" value="Genomic_DNA"/>
</dbReference>
<keyword evidence="7" id="KW-0131">Cell cycle</keyword>
<keyword evidence="7 9" id="KW-0479">Metal-binding</keyword>
<dbReference type="InterPro" id="IPR018480">
    <property type="entry name" value="PNAcMuramoyl-5peptid_Trfase_CS"/>
</dbReference>
<dbReference type="Pfam" id="PF00953">
    <property type="entry name" value="Glycos_transf_4"/>
    <property type="match status" value="1"/>
</dbReference>
<keyword evidence="5 7" id="KW-1133">Transmembrane helix</keyword>
<comment type="function">
    <text evidence="7">Catalyzes the initial step of the lipid cycle reactions in the biosynthesis of the cell wall peptidoglycan: transfers peptidoglycan precursor phospho-MurNAc-pentapeptide from UDP-MurNAc-pentapeptide onto the lipid carrier undecaprenyl phosphate, yielding undecaprenyl-pyrophosphoryl-MurNAc-pentapeptide, known as lipid I.</text>
</comment>
<comment type="similarity">
    <text evidence="2 7">Belongs to the glycosyltransferase 4 family. MraY subfamily.</text>
</comment>
<evidence type="ECO:0000256" key="6">
    <source>
        <dbReference type="ARBA" id="ARBA00023136"/>
    </source>
</evidence>
<dbReference type="GO" id="GO:0051992">
    <property type="term" value="F:UDP-N-acetylmuramoyl-L-alanyl-D-glutamyl-meso-2,6-diaminopimelyl-D-alanyl-D-alanine:undecaprenyl-phosphate transferase activity"/>
    <property type="evidence" value="ECO:0007669"/>
    <property type="project" value="RHEA"/>
</dbReference>
<gene>
    <name evidence="7" type="primary">mraY</name>
    <name evidence="10" type="ORF">HMPREF9451_01107</name>
</gene>
<dbReference type="GO" id="GO:0046872">
    <property type="term" value="F:metal ion binding"/>
    <property type="evidence" value="ECO:0007669"/>
    <property type="project" value="UniProtKB-KW"/>
</dbReference>
<keyword evidence="7" id="KW-0961">Cell wall biogenesis/degradation</keyword>
<dbReference type="GO" id="GO:0009252">
    <property type="term" value="P:peptidoglycan biosynthetic process"/>
    <property type="evidence" value="ECO:0007669"/>
    <property type="project" value="UniProtKB-UniRule"/>
</dbReference>
<keyword evidence="6 7" id="KW-0472">Membrane</keyword>
<organism evidence="10 11">
    <name type="scientific">Slackia piriformis YIT 12062</name>
    <dbReference type="NCBI Taxonomy" id="742818"/>
    <lineage>
        <taxon>Bacteria</taxon>
        <taxon>Bacillati</taxon>
        <taxon>Actinomycetota</taxon>
        <taxon>Coriobacteriia</taxon>
        <taxon>Eggerthellales</taxon>
        <taxon>Eggerthellaceae</taxon>
        <taxon>Slackia</taxon>
    </lineage>
</organism>
<feature type="transmembrane region" description="Helical" evidence="7">
    <location>
        <begin position="58"/>
        <end position="79"/>
    </location>
</feature>
<evidence type="ECO:0000256" key="1">
    <source>
        <dbReference type="ARBA" id="ARBA00004141"/>
    </source>
</evidence>
<dbReference type="UniPathway" id="UPA00219"/>
<feature type="transmembrane region" description="Helical" evidence="7">
    <location>
        <begin position="249"/>
        <end position="269"/>
    </location>
</feature>
<evidence type="ECO:0000313" key="11">
    <source>
        <dbReference type="Proteomes" id="UP000006069"/>
    </source>
</evidence>
<dbReference type="InterPro" id="IPR000715">
    <property type="entry name" value="Glycosyl_transferase_4"/>
</dbReference>
<proteinExistence type="inferred from homology"/>
<feature type="binding site" evidence="9">
    <location>
        <position position="193"/>
    </location>
    <ligand>
        <name>Mg(2+)</name>
        <dbReference type="ChEBI" id="CHEBI:18420"/>
    </ligand>
</feature>
<reference evidence="10 11" key="1">
    <citation type="submission" date="2012-08" db="EMBL/GenBank/DDBJ databases">
        <title>The Genome Sequence of Slackia piriformis YIT 12062.</title>
        <authorList>
            <consortium name="The Broad Institute Genome Sequencing Platform"/>
            <person name="Earl A."/>
            <person name="Ward D."/>
            <person name="Feldgarden M."/>
            <person name="Gevers D."/>
            <person name="Morotomi M."/>
            <person name="Walker B."/>
            <person name="Young S.K."/>
            <person name="Zeng Q."/>
            <person name="Gargeya S."/>
            <person name="Fitzgerald M."/>
            <person name="Haas B."/>
            <person name="Abouelleil A."/>
            <person name="Alvarado L."/>
            <person name="Arachchi H.M."/>
            <person name="Berlin A.M."/>
            <person name="Chapman S.B."/>
            <person name="Goldberg J."/>
            <person name="Griggs A."/>
            <person name="Gujja S."/>
            <person name="Hansen M."/>
            <person name="Howarth C."/>
            <person name="Imamovic A."/>
            <person name="Larimer J."/>
            <person name="McCowen C."/>
            <person name="Montmayeur A."/>
            <person name="Murphy C."/>
            <person name="Neiman D."/>
            <person name="Pearson M."/>
            <person name="Priest M."/>
            <person name="Roberts A."/>
            <person name="Saif S."/>
            <person name="Shea T."/>
            <person name="Sisk P."/>
            <person name="Sykes S."/>
            <person name="Wortman J."/>
            <person name="Nusbaum C."/>
            <person name="Birren B."/>
        </authorList>
    </citation>
    <scope>NUCLEOTIDE SEQUENCE [LARGE SCALE GENOMIC DNA]</scope>
    <source>
        <strain evidence="10 11">YIT 12062</strain>
    </source>
</reference>
<comment type="cofactor">
    <cofactor evidence="7 9">
        <name>Mg(2+)</name>
        <dbReference type="ChEBI" id="CHEBI:18420"/>
    </cofactor>
</comment>
<dbReference type="FunCoup" id="K0YJM6">
    <property type="interactions" value="69"/>
</dbReference>
<dbReference type="PANTHER" id="PTHR22926:SF5">
    <property type="entry name" value="PHOSPHO-N-ACETYLMURAMOYL-PENTAPEPTIDE-TRANSFERASE HOMOLOG"/>
    <property type="match status" value="1"/>
</dbReference>
<dbReference type="GO" id="GO:0071555">
    <property type="term" value="P:cell wall organization"/>
    <property type="evidence" value="ECO:0007669"/>
    <property type="project" value="UniProtKB-KW"/>
</dbReference>
<dbReference type="Pfam" id="PF10555">
    <property type="entry name" value="MraY_sig1"/>
    <property type="match status" value="1"/>
</dbReference>
<name>K0YJM6_9ACTN</name>
<evidence type="ECO:0000256" key="2">
    <source>
        <dbReference type="ARBA" id="ARBA00005583"/>
    </source>
</evidence>
<dbReference type="GO" id="GO:0008360">
    <property type="term" value="P:regulation of cell shape"/>
    <property type="evidence" value="ECO:0007669"/>
    <property type="project" value="UniProtKB-KW"/>
</dbReference>
<dbReference type="HOGENOM" id="CLU_023982_0_1_11"/>
<feature type="binding site" evidence="9">
    <location>
        <position position="253"/>
    </location>
    <ligand>
        <name>Mg(2+)</name>
        <dbReference type="ChEBI" id="CHEBI:18420"/>
    </ligand>
</feature>
<dbReference type="PANTHER" id="PTHR22926">
    <property type="entry name" value="PHOSPHO-N-ACETYLMURAMOYL-PENTAPEPTIDE-TRANSFERASE"/>
    <property type="match status" value="1"/>
</dbReference>
<dbReference type="InParanoid" id="K0YJM6"/>
<dbReference type="PATRIC" id="fig|742818.3.peg.1167"/>
<dbReference type="AlphaFoldDB" id="K0YJM6"/>
<dbReference type="InterPro" id="IPR003524">
    <property type="entry name" value="PNAcMuramoyl-5peptid_Trfase"/>
</dbReference>
<keyword evidence="7" id="KW-0573">Peptidoglycan synthesis</keyword>
<dbReference type="PROSITE" id="PS01348">
    <property type="entry name" value="MRAY_2"/>
    <property type="match status" value="1"/>
</dbReference>
<keyword evidence="7" id="KW-0133">Cell shape</keyword>
<keyword evidence="3 7" id="KW-0808">Transferase</keyword>
<feature type="transmembrane region" description="Helical" evidence="7">
    <location>
        <begin position="324"/>
        <end position="345"/>
    </location>
</feature>
<dbReference type="RefSeq" id="WP_009139310.1">
    <property type="nucleotide sequence ID" value="NZ_JH815198.1"/>
</dbReference>
<evidence type="ECO:0000313" key="10">
    <source>
        <dbReference type="EMBL" id="EJZ83591.1"/>
    </source>
</evidence>
<keyword evidence="7" id="KW-1003">Cell membrane</keyword>
<feature type="transmembrane region" description="Helical" evidence="7">
    <location>
        <begin position="12"/>
        <end position="37"/>
    </location>
</feature>
<feature type="transmembrane region" description="Helical" evidence="7">
    <location>
        <begin position="275"/>
        <end position="297"/>
    </location>
</feature>
<evidence type="ECO:0000256" key="7">
    <source>
        <dbReference type="HAMAP-Rule" id="MF_00038"/>
    </source>
</evidence>
<comment type="caution">
    <text evidence="10">The sequence shown here is derived from an EMBL/GenBank/DDBJ whole genome shotgun (WGS) entry which is preliminary data.</text>
</comment>
<evidence type="ECO:0000256" key="3">
    <source>
        <dbReference type="ARBA" id="ARBA00022679"/>
    </source>
</evidence>
<feature type="transmembrane region" description="Helical" evidence="7">
    <location>
        <begin position="121"/>
        <end position="141"/>
    </location>
</feature>
<keyword evidence="7 9" id="KW-0460">Magnesium</keyword>
<sequence length="355" mass="38159">MLSSLFSAYPTFQVFLGFILAAAITMVMMPAWIRLLTRTHIGQQVRADGPQSHLVKQGTPTMGGVIMIIAVVITVLLVVAPSPQFIVSLVAVLLIGALGLFDDASKVIHERSLGLTPKGKLIGQFSVFGIFTLVVVNFMGVEPTVQIPFLPAIDLGVLTTVIPCDFVEGGFKIPWLYVLFSLILLGGLSNAVNLTDGLDGLAAGTVMVVMLVMAGIAYRMDMLPMSVFGATIAGACVGFLWFNAYPADIFMGDTGSLALGAALGCIAMITKTEVYSVIIGGLFVAEALSVMMQVLYYKKTKKRLFLMAPLHHHFEKKGWSETKVVIRFWIVSGVLAATGFVLWFIQPMVMGAMGL</sequence>
<dbReference type="EC" id="2.7.8.13" evidence="7 8"/>
<dbReference type="GO" id="GO:0051301">
    <property type="term" value="P:cell division"/>
    <property type="evidence" value="ECO:0007669"/>
    <property type="project" value="UniProtKB-KW"/>
</dbReference>
<dbReference type="OrthoDB" id="9805475at2"/>
<dbReference type="GO" id="GO:0005886">
    <property type="term" value="C:plasma membrane"/>
    <property type="evidence" value="ECO:0007669"/>
    <property type="project" value="UniProtKB-SubCell"/>
</dbReference>
<evidence type="ECO:0000256" key="5">
    <source>
        <dbReference type="ARBA" id="ARBA00022989"/>
    </source>
</evidence>
<feature type="transmembrane region" description="Helical" evidence="7">
    <location>
        <begin position="201"/>
        <end position="218"/>
    </location>
</feature>
<dbReference type="GO" id="GO:0008963">
    <property type="term" value="F:phospho-N-acetylmuramoyl-pentapeptide-transferase activity"/>
    <property type="evidence" value="ECO:0007669"/>
    <property type="project" value="UniProtKB-UniRule"/>
</dbReference>
<dbReference type="PROSITE" id="PS01347">
    <property type="entry name" value="MRAY_1"/>
    <property type="match status" value="1"/>
</dbReference>
<dbReference type="HAMAP" id="MF_00038">
    <property type="entry name" value="MraY"/>
    <property type="match status" value="1"/>
</dbReference>
<keyword evidence="4 7" id="KW-0812">Transmembrane</keyword>
<dbReference type="eggNOG" id="COG0472">
    <property type="taxonomic scope" value="Bacteria"/>
</dbReference>
<keyword evidence="11" id="KW-1185">Reference proteome</keyword>